<gene>
    <name evidence="2" type="ORF">g.39402</name>
</gene>
<dbReference type="InterPro" id="IPR010982">
    <property type="entry name" value="Lambda_DNA-bd_dom_sf"/>
</dbReference>
<dbReference type="AlphaFoldDB" id="A0A1B6CJR5"/>
<evidence type="ECO:0000259" key="1">
    <source>
        <dbReference type="PROSITE" id="PS51179"/>
    </source>
</evidence>
<feature type="non-terminal residue" evidence="2">
    <location>
        <position position="1"/>
    </location>
</feature>
<proteinExistence type="predicted"/>
<reference evidence="2" key="1">
    <citation type="submission" date="2015-12" db="EMBL/GenBank/DDBJ databases">
        <title>De novo transcriptome assembly of four potential Pierce s Disease insect vectors from Arizona vineyards.</title>
        <authorList>
            <person name="Tassone E.E."/>
        </authorList>
    </citation>
    <scope>NUCLEOTIDE SEQUENCE</scope>
</reference>
<protein>
    <recommendedName>
        <fullName evidence="1">POU-specific domain-containing protein</fullName>
    </recommendedName>
</protein>
<accession>A0A1B6CJR5</accession>
<evidence type="ECO:0000313" key="2">
    <source>
        <dbReference type="EMBL" id="JAS13668.1"/>
    </source>
</evidence>
<dbReference type="Gene3D" id="1.10.260.40">
    <property type="entry name" value="lambda repressor-like DNA-binding domains"/>
    <property type="match status" value="1"/>
</dbReference>
<dbReference type="GO" id="GO:0006357">
    <property type="term" value="P:regulation of transcription by RNA polymerase II"/>
    <property type="evidence" value="ECO:0007669"/>
    <property type="project" value="UniProtKB-ARBA"/>
</dbReference>
<dbReference type="GO" id="GO:0003677">
    <property type="term" value="F:DNA binding"/>
    <property type="evidence" value="ECO:0007669"/>
    <property type="project" value="InterPro"/>
</dbReference>
<dbReference type="PROSITE" id="PS51179">
    <property type="entry name" value="POU_3"/>
    <property type="match status" value="1"/>
</dbReference>
<name>A0A1B6CJR5_9HEMI</name>
<dbReference type="Pfam" id="PF00157">
    <property type="entry name" value="Pou"/>
    <property type="match status" value="1"/>
</dbReference>
<organism evidence="2">
    <name type="scientific">Clastoptera arizonana</name>
    <name type="common">Arizona spittle bug</name>
    <dbReference type="NCBI Taxonomy" id="38151"/>
    <lineage>
        <taxon>Eukaryota</taxon>
        <taxon>Metazoa</taxon>
        <taxon>Ecdysozoa</taxon>
        <taxon>Arthropoda</taxon>
        <taxon>Hexapoda</taxon>
        <taxon>Insecta</taxon>
        <taxon>Pterygota</taxon>
        <taxon>Neoptera</taxon>
        <taxon>Paraneoptera</taxon>
        <taxon>Hemiptera</taxon>
        <taxon>Auchenorrhyncha</taxon>
        <taxon>Cercopoidea</taxon>
        <taxon>Clastopteridae</taxon>
        <taxon>Clastoptera</taxon>
    </lineage>
</organism>
<sequence>FGIAMQTTLDIPGSHLNSNQVNFYPGVATALKLLNTTLLPHSLPVLTTSPIGTDQPIFCRSHPKVVDEVNEEELKKFALEFRMKRISLGITQSQVGEFL</sequence>
<dbReference type="GO" id="GO:0003700">
    <property type="term" value="F:DNA-binding transcription factor activity"/>
    <property type="evidence" value="ECO:0007669"/>
    <property type="project" value="InterPro"/>
</dbReference>
<dbReference type="InterPro" id="IPR000327">
    <property type="entry name" value="POU_dom"/>
</dbReference>
<dbReference type="EMBL" id="GEDC01023630">
    <property type="protein sequence ID" value="JAS13668.1"/>
    <property type="molecule type" value="Transcribed_RNA"/>
</dbReference>
<dbReference type="PROSITE" id="PS00035">
    <property type="entry name" value="POU_1"/>
    <property type="match status" value="1"/>
</dbReference>
<feature type="non-terminal residue" evidence="2">
    <location>
        <position position="99"/>
    </location>
</feature>
<feature type="domain" description="POU-specific" evidence="1">
    <location>
        <begin position="66"/>
        <end position="99"/>
    </location>
</feature>